<dbReference type="AlphaFoldDB" id="A0A6A6EL98"/>
<sequence>MNPQPPPTVSPASHSYQQQQYDQQRSHESSPNDPNDEYSEKDAYQRNQNQNLRLNPGNGRSHDSVISHPFSPKASSPPSPSSSISAARHDRSAPEIQQSPPANVSYPPKAHIDPEKQAFSPQSPRSPARVSSSNPDVTAILYDSGEYNEKGPEDKAVQLLLYLSGPCAILSLIITLWTFVSLLFIAILLSPFRLFTKRTPLGSQITTFLAPPLNLQLHLIYSYSSSTDYSPPLLVVIHLFSPIVAMGVAVAAWTAAFFWFFSAILGDPAGQDGHNDGRDSILGVRNWWDRWLSRALRLHPDPL</sequence>
<feature type="compositionally biased region" description="Polar residues" evidence="1">
    <location>
        <begin position="119"/>
        <end position="134"/>
    </location>
</feature>
<feature type="compositionally biased region" description="Low complexity" evidence="1">
    <location>
        <begin position="45"/>
        <end position="59"/>
    </location>
</feature>
<keyword evidence="2" id="KW-0812">Transmembrane</keyword>
<evidence type="ECO:0000313" key="4">
    <source>
        <dbReference type="Proteomes" id="UP000800200"/>
    </source>
</evidence>
<evidence type="ECO:0000256" key="2">
    <source>
        <dbReference type="SAM" id="Phobius"/>
    </source>
</evidence>
<evidence type="ECO:0000256" key="1">
    <source>
        <dbReference type="SAM" id="MobiDB-lite"/>
    </source>
</evidence>
<keyword evidence="4" id="KW-1185">Reference proteome</keyword>
<organism evidence="3 4">
    <name type="scientific">Zopfia rhizophila CBS 207.26</name>
    <dbReference type="NCBI Taxonomy" id="1314779"/>
    <lineage>
        <taxon>Eukaryota</taxon>
        <taxon>Fungi</taxon>
        <taxon>Dikarya</taxon>
        <taxon>Ascomycota</taxon>
        <taxon>Pezizomycotina</taxon>
        <taxon>Dothideomycetes</taxon>
        <taxon>Dothideomycetes incertae sedis</taxon>
        <taxon>Zopfiaceae</taxon>
        <taxon>Zopfia</taxon>
    </lineage>
</organism>
<feature type="region of interest" description="Disordered" evidence="1">
    <location>
        <begin position="1"/>
        <end position="134"/>
    </location>
</feature>
<gene>
    <name evidence="3" type="ORF">K469DRAFT_558844</name>
</gene>
<evidence type="ECO:0000313" key="3">
    <source>
        <dbReference type="EMBL" id="KAF2190880.1"/>
    </source>
</evidence>
<dbReference type="OrthoDB" id="5420214at2759"/>
<feature type="transmembrane region" description="Helical" evidence="2">
    <location>
        <begin position="233"/>
        <end position="261"/>
    </location>
</feature>
<dbReference type="Proteomes" id="UP000800200">
    <property type="component" value="Unassembled WGS sequence"/>
</dbReference>
<reference evidence="3" key="1">
    <citation type="journal article" date="2020" name="Stud. Mycol.">
        <title>101 Dothideomycetes genomes: a test case for predicting lifestyles and emergence of pathogens.</title>
        <authorList>
            <person name="Haridas S."/>
            <person name="Albert R."/>
            <person name="Binder M."/>
            <person name="Bloem J."/>
            <person name="Labutti K."/>
            <person name="Salamov A."/>
            <person name="Andreopoulos B."/>
            <person name="Baker S."/>
            <person name="Barry K."/>
            <person name="Bills G."/>
            <person name="Bluhm B."/>
            <person name="Cannon C."/>
            <person name="Castanera R."/>
            <person name="Culley D."/>
            <person name="Daum C."/>
            <person name="Ezra D."/>
            <person name="Gonzalez J."/>
            <person name="Henrissat B."/>
            <person name="Kuo A."/>
            <person name="Liang C."/>
            <person name="Lipzen A."/>
            <person name="Lutzoni F."/>
            <person name="Magnuson J."/>
            <person name="Mondo S."/>
            <person name="Nolan M."/>
            <person name="Ohm R."/>
            <person name="Pangilinan J."/>
            <person name="Park H.-J."/>
            <person name="Ramirez L."/>
            <person name="Alfaro M."/>
            <person name="Sun H."/>
            <person name="Tritt A."/>
            <person name="Yoshinaga Y."/>
            <person name="Zwiers L.-H."/>
            <person name="Turgeon B."/>
            <person name="Goodwin S."/>
            <person name="Spatafora J."/>
            <person name="Crous P."/>
            <person name="Grigoriev I."/>
        </authorList>
    </citation>
    <scope>NUCLEOTIDE SEQUENCE</scope>
    <source>
        <strain evidence="3">CBS 207.26</strain>
    </source>
</reference>
<keyword evidence="2" id="KW-0472">Membrane</keyword>
<dbReference type="EMBL" id="ML994618">
    <property type="protein sequence ID" value="KAF2190880.1"/>
    <property type="molecule type" value="Genomic_DNA"/>
</dbReference>
<proteinExistence type="predicted"/>
<feature type="transmembrane region" description="Helical" evidence="2">
    <location>
        <begin position="168"/>
        <end position="189"/>
    </location>
</feature>
<keyword evidence="2" id="KW-1133">Transmembrane helix</keyword>
<accession>A0A6A6EL98</accession>
<name>A0A6A6EL98_9PEZI</name>
<protein>
    <submittedName>
        <fullName evidence="3">Uncharacterized protein</fullName>
    </submittedName>
</protein>